<dbReference type="OrthoDB" id="384916at2"/>
<dbReference type="PROSITE" id="PS50889">
    <property type="entry name" value="S4"/>
    <property type="match status" value="1"/>
</dbReference>
<accession>A0A507SJY3</accession>
<dbReference type="Proteomes" id="UP000320801">
    <property type="component" value="Unassembled WGS sequence"/>
</dbReference>
<comment type="caution">
    <text evidence="2">The sequence shown here is derived from an EMBL/GenBank/DDBJ whole genome shotgun (WGS) entry which is preliminary data.</text>
</comment>
<dbReference type="RefSeq" id="WP_141483945.1">
    <property type="nucleotide sequence ID" value="NZ_SMDN01000006.1"/>
</dbReference>
<dbReference type="Pfam" id="PF13275">
    <property type="entry name" value="S4_2"/>
    <property type="match status" value="1"/>
</dbReference>
<sequence length="70" mass="7955">MKNTIIIKEKYIEIGKLLKIIGLIQTGGQAKYFLSENEIKINNSTPQGRNTKVYVGDVVWINNSVYIVKN</sequence>
<keyword evidence="1" id="KW-0694">RNA-binding</keyword>
<dbReference type="SUPFAM" id="SSF55174">
    <property type="entry name" value="Alpha-L RNA-binding motif"/>
    <property type="match status" value="1"/>
</dbReference>
<proteinExistence type="predicted"/>
<dbReference type="AlphaFoldDB" id="A0A507SJY3"/>
<gene>
    <name evidence="2" type="ORF">E1I18_02080</name>
</gene>
<evidence type="ECO:0000313" key="2">
    <source>
        <dbReference type="EMBL" id="TQC51561.1"/>
    </source>
</evidence>
<protein>
    <submittedName>
        <fullName evidence="2">RNA-binding S4 domain-containing protein</fullName>
    </submittedName>
</protein>
<dbReference type="InterPro" id="IPR036986">
    <property type="entry name" value="S4_RNA-bd_sf"/>
</dbReference>
<dbReference type="Gene3D" id="3.10.290.10">
    <property type="entry name" value="RNA-binding S4 domain"/>
    <property type="match status" value="1"/>
</dbReference>
<reference evidence="2 3" key="1">
    <citation type="submission" date="2019-03" db="EMBL/GenBank/DDBJ databases">
        <title>Characterization of a novel Mycoplasma cynos real-time PCR assay.</title>
        <authorList>
            <person name="Tallmadge R.L."/>
            <person name="Mitchell P.K."/>
            <person name="Goodman L."/>
        </authorList>
    </citation>
    <scope>NUCLEOTIDE SEQUENCE [LARGE SCALE GENOMIC DNA]</scope>
    <source>
        <strain evidence="2 3">1642</strain>
    </source>
</reference>
<evidence type="ECO:0000313" key="3">
    <source>
        <dbReference type="Proteomes" id="UP000320801"/>
    </source>
</evidence>
<keyword evidence="3" id="KW-1185">Reference proteome</keyword>
<dbReference type="GO" id="GO:0003723">
    <property type="term" value="F:RNA binding"/>
    <property type="evidence" value="ECO:0007669"/>
    <property type="project" value="UniProtKB-KW"/>
</dbReference>
<name>A0A507SJY3_9BACT</name>
<organism evidence="2 3">
    <name type="scientific">Mycoplasmopsis mucosicanis</name>
    <dbReference type="NCBI Taxonomy" id="458208"/>
    <lineage>
        <taxon>Bacteria</taxon>
        <taxon>Bacillati</taxon>
        <taxon>Mycoplasmatota</taxon>
        <taxon>Mycoplasmoidales</taxon>
        <taxon>Metamycoplasmataceae</taxon>
        <taxon>Mycoplasmopsis</taxon>
    </lineage>
</organism>
<evidence type="ECO:0000256" key="1">
    <source>
        <dbReference type="PROSITE-ProRule" id="PRU00182"/>
    </source>
</evidence>
<dbReference type="EMBL" id="SMDN01000006">
    <property type="protein sequence ID" value="TQC51561.1"/>
    <property type="molecule type" value="Genomic_DNA"/>
</dbReference>